<evidence type="ECO:0000259" key="1">
    <source>
        <dbReference type="PROSITE" id="PS50943"/>
    </source>
</evidence>
<dbReference type="PANTHER" id="PTHR40455">
    <property type="entry name" value="ANTITOXIN HIGA"/>
    <property type="match status" value="1"/>
</dbReference>
<dbReference type="AlphaFoldDB" id="A0A2T7U8D6"/>
<dbReference type="Gene3D" id="1.10.260.40">
    <property type="entry name" value="lambda repressor-like DNA-binding domains"/>
    <property type="match status" value="1"/>
</dbReference>
<name>A0A2T7U8D6_9BURK</name>
<accession>A0A2T7U8D6</accession>
<comment type="caution">
    <text evidence="2">The sequence shown here is derived from an EMBL/GenBank/DDBJ whole genome shotgun (WGS) entry which is preliminary data.</text>
</comment>
<gene>
    <name evidence="2" type="ORF">H663_019840</name>
</gene>
<dbReference type="SMART" id="SM00530">
    <property type="entry name" value="HTH_XRE"/>
    <property type="match status" value="1"/>
</dbReference>
<dbReference type="GO" id="GO:0006355">
    <property type="term" value="P:regulation of DNA-templated transcription"/>
    <property type="evidence" value="ECO:0007669"/>
    <property type="project" value="InterPro"/>
</dbReference>
<dbReference type="PANTHER" id="PTHR40455:SF1">
    <property type="entry name" value="ANTITOXIN HIGA"/>
    <property type="match status" value="1"/>
</dbReference>
<dbReference type="InterPro" id="IPR010982">
    <property type="entry name" value="Lambda_DNA-bd_dom_sf"/>
</dbReference>
<evidence type="ECO:0000313" key="2">
    <source>
        <dbReference type="EMBL" id="PVE40937.1"/>
    </source>
</evidence>
<reference evidence="2" key="1">
    <citation type="submission" date="2017-04" db="EMBL/GenBank/DDBJ databases">
        <title>Unexpected and diverse lifestyles within the genus Limnohabitans.</title>
        <authorList>
            <person name="Kasalicky V."/>
            <person name="Mehrshad M."/>
            <person name="Andrei S.-A."/>
            <person name="Salcher M."/>
            <person name="Kratochvilova H."/>
            <person name="Simek K."/>
            <person name="Ghai R."/>
        </authorList>
    </citation>
    <scope>NUCLEOTIDE SEQUENCE [LARGE SCALE GENOMIC DNA]</scope>
    <source>
        <strain evidence="2">II-D5</strain>
    </source>
</reference>
<dbReference type="InterPro" id="IPR039060">
    <property type="entry name" value="Antitox_HigA"/>
</dbReference>
<dbReference type="OrthoDB" id="9796786at2"/>
<dbReference type="SUPFAM" id="SSF47413">
    <property type="entry name" value="lambda repressor-like DNA-binding domains"/>
    <property type="match status" value="1"/>
</dbReference>
<organism evidence="2 3">
    <name type="scientific">Limnohabitans planktonicus II-D5</name>
    <dbReference type="NCBI Taxonomy" id="1293045"/>
    <lineage>
        <taxon>Bacteria</taxon>
        <taxon>Pseudomonadati</taxon>
        <taxon>Pseudomonadota</taxon>
        <taxon>Betaproteobacteria</taxon>
        <taxon>Burkholderiales</taxon>
        <taxon>Comamonadaceae</taxon>
        <taxon>Limnohabitans</taxon>
    </lineage>
</organism>
<protein>
    <submittedName>
        <fullName evidence="2">Transcriptional regulator</fullName>
    </submittedName>
</protein>
<dbReference type="EMBL" id="LFYT02000050">
    <property type="protein sequence ID" value="PVE40937.1"/>
    <property type="molecule type" value="Genomic_DNA"/>
</dbReference>
<dbReference type="PROSITE" id="PS50943">
    <property type="entry name" value="HTH_CROC1"/>
    <property type="match status" value="1"/>
</dbReference>
<evidence type="ECO:0000313" key="3">
    <source>
        <dbReference type="Proteomes" id="UP000037507"/>
    </source>
</evidence>
<keyword evidence="3" id="KW-1185">Reference proteome</keyword>
<dbReference type="STRING" id="1293045.H663_07220"/>
<dbReference type="GO" id="GO:0001046">
    <property type="term" value="F:core promoter sequence-specific DNA binding"/>
    <property type="evidence" value="ECO:0007669"/>
    <property type="project" value="TreeGrafter"/>
</dbReference>
<dbReference type="InterPro" id="IPR001387">
    <property type="entry name" value="Cro/C1-type_HTH"/>
</dbReference>
<sequence>MTAAAFNPNNLAPAWNAFQCALPVRLASIHSQAEYEPVVAFMNQLLDVVGDDESHELADLLELVGQLVEDYENVQQVLPDATPAQMLRFLMAQHDLKQADLSKEVGAQSVVSEILSGHRQINARQAKALAQRFGVSVSAFI</sequence>
<dbReference type="Pfam" id="PF01381">
    <property type="entry name" value="HTH_3"/>
    <property type="match status" value="1"/>
</dbReference>
<feature type="domain" description="HTH cro/C1-type" evidence="1">
    <location>
        <begin position="87"/>
        <end position="140"/>
    </location>
</feature>
<dbReference type="Proteomes" id="UP000037507">
    <property type="component" value="Unassembled WGS sequence"/>
</dbReference>
<proteinExistence type="predicted"/>
<dbReference type="RefSeq" id="WP_053171384.1">
    <property type="nucleotide sequence ID" value="NZ_LFYT02000050.1"/>
</dbReference>